<evidence type="ECO:0000313" key="3">
    <source>
        <dbReference type="Proteomes" id="UP000887013"/>
    </source>
</evidence>
<dbReference type="Proteomes" id="UP000887013">
    <property type="component" value="Unassembled WGS sequence"/>
</dbReference>
<keyword evidence="3" id="KW-1185">Reference proteome</keyword>
<keyword evidence="1" id="KW-1133">Transmembrane helix</keyword>
<dbReference type="AlphaFoldDB" id="A0A8X6TKA0"/>
<keyword evidence="1" id="KW-0812">Transmembrane</keyword>
<reference evidence="2" key="1">
    <citation type="submission" date="2020-08" db="EMBL/GenBank/DDBJ databases">
        <title>Multicomponent nature underlies the extraordinary mechanical properties of spider dragline silk.</title>
        <authorList>
            <person name="Kono N."/>
            <person name="Nakamura H."/>
            <person name="Mori M."/>
            <person name="Yoshida Y."/>
            <person name="Ohtoshi R."/>
            <person name="Malay A.D."/>
            <person name="Moran D.A.P."/>
            <person name="Tomita M."/>
            <person name="Numata K."/>
            <person name="Arakawa K."/>
        </authorList>
    </citation>
    <scope>NUCLEOTIDE SEQUENCE</scope>
</reference>
<evidence type="ECO:0000313" key="2">
    <source>
        <dbReference type="EMBL" id="GFT19732.1"/>
    </source>
</evidence>
<proteinExistence type="predicted"/>
<gene>
    <name evidence="2" type="ORF">NPIL_39701</name>
</gene>
<comment type="caution">
    <text evidence="2">The sequence shown here is derived from an EMBL/GenBank/DDBJ whole genome shotgun (WGS) entry which is preliminary data.</text>
</comment>
<protein>
    <submittedName>
        <fullName evidence="2">Uncharacterized protein</fullName>
    </submittedName>
</protein>
<name>A0A8X6TKA0_NEPPI</name>
<sequence length="127" mass="13880">MRAKGGCAASSHGKVAIYTRVRVLKVYGFYVTVRSIYGCFSQRCGGGRRACFCFYAAAGKVLNAGGGVAAKAGGVQSVLLAYISMMEMCSMWQLIAILLIVIRAKFEREERDDWPIAVTRNSRLIVD</sequence>
<keyword evidence="1" id="KW-0472">Membrane</keyword>
<evidence type="ECO:0000256" key="1">
    <source>
        <dbReference type="SAM" id="Phobius"/>
    </source>
</evidence>
<accession>A0A8X6TKA0</accession>
<dbReference type="EMBL" id="BMAW01059153">
    <property type="protein sequence ID" value="GFT19732.1"/>
    <property type="molecule type" value="Genomic_DNA"/>
</dbReference>
<organism evidence="2 3">
    <name type="scientific">Nephila pilipes</name>
    <name type="common">Giant wood spider</name>
    <name type="synonym">Nephila maculata</name>
    <dbReference type="NCBI Taxonomy" id="299642"/>
    <lineage>
        <taxon>Eukaryota</taxon>
        <taxon>Metazoa</taxon>
        <taxon>Ecdysozoa</taxon>
        <taxon>Arthropoda</taxon>
        <taxon>Chelicerata</taxon>
        <taxon>Arachnida</taxon>
        <taxon>Araneae</taxon>
        <taxon>Araneomorphae</taxon>
        <taxon>Entelegynae</taxon>
        <taxon>Araneoidea</taxon>
        <taxon>Nephilidae</taxon>
        <taxon>Nephila</taxon>
    </lineage>
</organism>
<feature type="transmembrane region" description="Helical" evidence="1">
    <location>
        <begin position="79"/>
        <end position="102"/>
    </location>
</feature>